<gene>
    <name evidence="1" type="ORF">ES332_D10G298300v1</name>
</gene>
<evidence type="ECO:0000313" key="2">
    <source>
        <dbReference type="Proteomes" id="UP000322667"/>
    </source>
</evidence>
<organism evidence="1 2">
    <name type="scientific">Gossypium tomentosum</name>
    <name type="common">Hawaiian cotton</name>
    <name type="synonym">Gossypium sandvicense</name>
    <dbReference type="NCBI Taxonomy" id="34277"/>
    <lineage>
        <taxon>Eukaryota</taxon>
        <taxon>Viridiplantae</taxon>
        <taxon>Streptophyta</taxon>
        <taxon>Embryophyta</taxon>
        <taxon>Tracheophyta</taxon>
        <taxon>Spermatophyta</taxon>
        <taxon>Magnoliopsida</taxon>
        <taxon>eudicotyledons</taxon>
        <taxon>Gunneridae</taxon>
        <taxon>Pentapetalae</taxon>
        <taxon>rosids</taxon>
        <taxon>malvids</taxon>
        <taxon>Malvales</taxon>
        <taxon>Malvaceae</taxon>
        <taxon>Malvoideae</taxon>
        <taxon>Gossypium</taxon>
    </lineage>
</organism>
<dbReference type="Proteomes" id="UP000322667">
    <property type="component" value="Chromosome D10"/>
</dbReference>
<evidence type="ECO:0000313" key="1">
    <source>
        <dbReference type="EMBL" id="TYH51726.1"/>
    </source>
</evidence>
<sequence>MHTTQWPSVKQMSIIECPKVQIFTRQCPVSQVGISNQQPLFFVNEDTFPVLEELTLKTNDMVRGICDGQLSLQCFQNLKHHNLHFFPETSTTLPYSFIRSLPILHKLVIDNARNLKQLSRVPT</sequence>
<proteinExistence type="predicted"/>
<accession>A0A5D2JBH5</accession>
<reference evidence="1 2" key="1">
    <citation type="submission" date="2019-07" db="EMBL/GenBank/DDBJ databases">
        <title>WGS assembly of Gossypium tomentosum.</title>
        <authorList>
            <person name="Chen Z.J."/>
            <person name="Sreedasyam A."/>
            <person name="Ando A."/>
            <person name="Song Q."/>
            <person name="De L."/>
            <person name="Hulse-Kemp A."/>
            <person name="Ding M."/>
            <person name="Ye W."/>
            <person name="Kirkbride R."/>
            <person name="Jenkins J."/>
            <person name="Plott C."/>
            <person name="Lovell J."/>
            <person name="Lin Y.-M."/>
            <person name="Vaughn R."/>
            <person name="Liu B."/>
            <person name="Li W."/>
            <person name="Simpson S."/>
            <person name="Scheffler B."/>
            <person name="Saski C."/>
            <person name="Grover C."/>
            <person name="Hu G."/>
            <person name="Conover J."/>
            <person name="Carlson J."/>
            <person name="Shu S."/>
            <person name="Boston L."/>
            <person name="Williams M."/>
            <person name="Peterson D."/>
            <person name="Mcgee K."/>
            <person name="Jones D."/>
            <person name="Wendel J."/>
            <person name="Stelly D."/>
            <person name="Grimwood J."/>
            <person name="Schmutz J."/>
        </authorList>
    </citation>
    <scope>NUCLEOTIDE SEQUENCE [LARGE SCALE GENOMIC DNA]</scope>
    <source>
        <strain evidence="1">7179.01</strain>
    </source>
</reference>
<keyword evidence="2" id="KW-1185">Reference proteome</keyword>
<protein>
    <submittedName>
        <fullName evidence="1">Uncharacterized protein</fullName>
    </submittedName>
</protein>
<dbReference type="EMBL" id="CM017632">
    <property type="protein sequence ID" value="TYH51726.1"/>
    <property type="molecule type" value="Genomic_DNA"/>
</dbReference>
<name>A0A5D2JBH5_GOSTO</name>
<dbReference type="AlphaFoldDB" id="A0A5D2JBH5"/>